<dbReference type="EnsemblPlants" id="KRH40564">
    <property type="protein sequence ID" value="KRH40564"/>
    <property type="gene ID" value="GLYMA_09G266800"/>
</dbReference>
<protein>
    <submittedName>
        <fullName evidence="1 2">Uncharacterized protein</fullName>
    </submittedName>
</protein>
<reference evidence="1 2" key="1">
    <citation type="journal article" date="2010" name="Nature">
        <title>Genome sequence of the palaeopolyploid soybean.</title>
        <authorList>
            <person name="Schmutz J."/>
            <person name="Cannon S.B."/>
            <person name="Schlueter J."/>
            <person name="Ma J."/>
            <person name="Mitros T."/>
            <person name="Nelson W."/>
            <person name="Hyten D.L."/>
            <person name="Song Q."/>
            <person name="Thelen J.J."/>
            <person name="Cheng J."/>
            <person name="Xu D."/>
            <person name="Hellsten U."/>
            <person name="May G.D."/>
            <person name="Yu Y."/>
            <person name="Sakurai T."/>
            <person name="Umezawa T."/>
            <person name="Bhattacharyya M.K."/>
            <person name="Sandhu D."/>
            <person name="Valliyodan B."/>
            <person name="Lindquist E."/>
            <person name="Peto M."/>
            <person name="Grant D."/>
            <person name="Shu S."/>
            <person name="Goodstein D."/>
            <person name="Barry K."/>
            <person name="Futrell-Griggs M."/>
            <person name="Abernathy B."/>
            <person name="Du J."/>
            <person name="Tian Z."/>
            <person name="Zhu L."/>
            <person name="Gill N."/>
            <person name="Joshi T."/>
            <person name="Libault M."/>
            <person name="Sethuraman A."/>
            <person name="Zhang X.-C."/>
            <person name="Shinozaki K."/>
            <person name="Nguyen H.T."/>
            <person name="Wing R.A."/>
            <person name="Cregan P."/>
            <person name="Specht J."/>
            <person name="Grimwood J."/>
            <person name="Rokhsar D."/>
            <person name="Stacey G."/>
            <person name="Shoemaker R.C."/>
            <person name="Jackson S.A."/>
        </authorList>
    </citation>
    <scope>NUCLEOTIDE SEQUENCE [LARGE SCALE GENOMIC DNA]</scope>
    <source>
        <strain evidence="2">cv. Williams 82</strain>
        <tissue evidence="1">Callus</tissue>
    </source>
</reference>
<evidence type="ECO:0000313" key="3">
    <source>
        <dbReference type="Proteomes" id="UP000008827"/>
    </source>
</evidence>
<proteinExistence type="predicted"/>
<dbReference type="InParanoid" id="K7LGA6"/>
<dbReference type="PaxDb" id="3847-GLYMA09G40306.1"/>
<evidence type="ECO:0000313" key="1">
    <source>
        <dbReference type="EMBL" id="KRH40564.1"/>
    </source>
</evidence>
<dbReference type="EMBL" id="CM000842">
    <property type="protein sequence ID" value="KRH40564.1"/>
    <property type="molecule type" value="Genomic_DNA"/>
</dbReference>
<reference evidence="1" key="3">
    <citation type="submission" date="2018-07" db="EMBL/GenBank/DDBJ databases">
        <title>WGS assembly of Glycine max.</title>
        <authorList>
            <person name="Schmutz J."/>
            <person name="Cannon S."/>
            <person name="Schlueter J."/>
            <person name="Ma J."/>
            <person name="Mitros T."/>
            <person name="Nelson W."/>
            <person name="Hyten D."/>
            <person name="Song Q."/>
            <person name="Thelen J."/>
            <person name="Cheng J."/>
            <person name="Xu D."/>
            <person name="Hellsten U."/>
            <person name="May G."/>
            <person name="Yu Y."/>
            <person name="Sakurai T."/>
            <person name="Umezawa T."/>
            <person name="Bhattacharyya M."/>
            <person name="Sandhu D."/>
            <person name="Valliyodan B."/>
            <person name="Lindquist E."/>
            <person name="Peto M."/>
            <person name="Grant D."/>
            <person name="Shu S."/>
            <person name="Goodstein D."/>
            <person name="Barry K."/>
            <person name="Futrell-Griggs M."/>
            <person name="Abernathy B."/>
            <person name="Du J."/>
            <person name="Tian Z."/>
            <person name="Zhu L."/>
            <person name="Gill N."/>
            <person name="Joshi T."/>
            <person name="Libault M."/>
            <person name="Sethuraman A."/>
            <person name="Zhang X."/>
            <person name="Shinozaki K."/>
            <person name="Nguyen H."/>
            <person name="Wing R."/>
            <person name="Cregan P."/>
            <person name="Specht J."/>
            <person name="Grimwood J."/>
            <person name="Rokhsar D."/>
            <person name="Stacey G."/>
            <person name="Shoemaker R."/>
            <person name="Jackson S."/>
        </authorList>
    </citation>
    <scope>NUCLEOTIDE SEQUENCE</scope>
    <source>
        <tissue evidence="1">Callus</tissue>
    </source>
</reference>
<accession>K7LGA6</accession>
<evidence type="ECO:0000313" key="2">
    <source>
        <dbReference type="EnsemblPlants" id="KRH40564"/>
    </source>
</evidence>
<reference evidence="2" key="2">
    <citation type="submission" date="2018-02" db="UniProtKB">
        <authorList>
            <consortium name="EnsemblPlants"/>
        </authorList>
    </citation>
    <scope>IDENTIFICATION</scope>
    <source>
        <strain evidence="2">Williams 82</strain>
    </source>
</reference>
<name>K7LGA6_SOYBN</name>
<dbReference type="HOGENOM" id="CLU_2459174_0_0_1"/>
<dbReference type="Proteomes" id="UP000008827">
    <property type="component" value="Chromosome 9"/>
</dbReference>
<gene>
    <name evidence="1" type="ORF">GLYMA_09G266800</name>
</gene>
<sequence>MGNIPSGNYSERFPLDDSSVAVLLKTNSLKGSDEEVMETLECRVLLIWKDNQRTRIDQNQLQQQARTRVGPSQSLITHQAMKKRTFIFR</sequence>
<dbReference type="Gramene" id="KRH40564">
    <property type="protein sequence ID" value="KRH40564"/>
    <property type="gene ID" value="GLYMA_09G266800"/>
</dbReference>
<dbReference type="AlphaFoldDB" id="K7LGA6"/>
<keyword evidence="3" id="KW-1185">Reference proteome</keyword>
<organism evidence="2">
    <name type="scientific">Glycine max</name>
    <name type="common">Soybean</name>
    <name type="synonym">Glycine hispida</name>
    <dbReference type="NCBI Taxonomy" id="3847"/>
    <lineage>
        <taxon>Eukaryota</taxon>
        <taxon>Viridiplantae</taxon>
        <taxon>Streptophyta</taxon>
        <taxon>Embryophyta</taxon>
        <taxon>Tracheophyta</taxon>
        <taxon>Spermatophyta</taxon>
        <taxon>Magnoliopsida</taxon>
        <taxon>eudicotyledons</taxon>
        <taxon>Gunneridae</taxon>
        <taxon>Pentapetalae</taxon>
        <taxon>rosids</taxon>
        <taxon>fabids</taxon>
        <taxon>Fabales</taxon>
        <taxon>Fabaceae</taxon>
        <taxon>Papilionoideae</taxon>
        <taxon>50 kb inversion clade</taxon>
        <taxon>NPAAA clade</taxon>
        <taxon>indigoferoid/millettioid clade</taxon>
        <taxon>Phaseoleae</taxon>
        <taxon>Glycine</taxon>
        <taxon>Glycine subgen. Soja</taxon>
    </lineage>
</organism>